<protein>
    <submittedName>
        <fullName evidence="2">Uncharacterized protein</fullName>
    </submittedName>
</protein>
<feature type="transmembrane region" description="Helical" evidence="1">
    <location>
        <begin position="80"/>
        <end position="97"/>
    </location>
</feature>
<keyword evidence="1" id="KW-0812">Transmembrane</keyword>
<organism evidence="2 3">
    <name type="scientific">Colletotrichum plurivorum</name>
    <dbReference type="NCBI Taxonomy" id="2175906"/>
    <lineage>
        <taxon>Eukaryota</taxon>
        <taxon>Fungi</taxon>
        <taxon>Dikarya</taxon>
        <taxon>Ascomycota</taxon>
        <taxon>Pezizomycotina</taxon>
        <taxon>Sordariomycetes</taxon>
        <taxon>Hypocreomycetidae</taxon>
        <taxon>Glomerellales</taxon>
        <taxon>Glomerellaceae</taxon>
        <taxon>Colletotrichum</taxon>
        <taxon>Colletotrichum orchidearum species complex</taxon>
    </lineage>
</organism>
<keyword evidence="3" id="KW-1185">Reference proteome</keyword>
<sequence>MEVCTLSPTTVVGINQTDNSPLLFGAFDSSRRNMEPCGEPTYLRPDPGGCLLPWPYTMALILIHLPITVLRVTRWEKVHALSLILAFFSVYFTLQAYTTDLTPQQVMVWMPLAIVLDVGSMMQLVFLAVEENGVALLWCALKESLLMPFERNHHQDIGFAGRRQRTNSIRPKTTVVRVVSLGPEPVPQDHGLIGKAWLTLLALALLLTLLVLQIIGLAAAVRGLGVEDLQAVWCSPMFQSAKSVLAGCDIPPYMVDKSASHGIGCIMLPADDQRRWLTATVVVLSASLAFEVFDAAILVMVGGNTRWWRARMKRPWFTMLAGNAVLVAILIVSAIDSSQLPDGVGRTVWLFKYDQSIRSATVCRGTLISAGVRGSIIGWTDGFLNSWGRVYGGY</sequence>
<evidence type="ECO:0000313" key="2">
    <source>
        <dbReference type="EMBL" id="KAF6812309.1"/>
    </source>
</evidence>
<feature type="transmembrane region" description="Helical" evidence="1">
    <location>
        <begin position="54"/>
        <end position="73"/>
    </location>
</feature>
<name>A0A8H6JFR7_9PEZI</name>
<reference evidence="2" key="1">
    <citation type="journal article" date="2020" name="Phytopathology">
        <title>Genome Sequence Resources of Colletotrichum truncatum, C. plurivorum, C. musicola, and C. sojae: Four Species Pathogenic to Soybean (Glycine max).</title>
        <authorList>
            <person name="Rogerio F."/>
            <person name="Boufleur T.R."/>
            <person name="Ciampi-Guillardi M."/>
            <person name="Sukno S.A."/>
            <person name="Thon M.R."/>
            <person name="Massola Junior N.S."/>
            <person name="Baroncelli R."/>
        </authorList>
    </citation>
    <scope>NUCLEOTIDE SEQUENCE</scope>
    <source>
        <strain evidence="2">LFN00145</strain>
    </source>
</reference>
<feature type="transmembrane region" description="Helical" evidence="1">
    <location>
        <begin position="315"/>
        <end position="335"/>
    </location>
</feature>
<feature type="transmembrane region" description="Helical" evidence="1">
    <location>
        <begin position="276"/>
        <end position="303"/>
    </location>
</feature>
<feature type="transmembrane region" description="Helical" evidence="1">
    <location>
        <begin position="109"/>
        <end position="129"/>
    </location>
</feature>
<dbReference type="Proteomes" id="UP000654918">
    <property type="component" value="Unassembled WGS sequence"/>
</dbReference>
<dbReference type="EMBL" id="WIGO01000438">
    <property type="protein sequence ID" value="KAF6812309.1"/>
    <property type="molecule type" value="Genomic_DNA"/>
</dbReference>
<feature type="transmembrane region" description="Helical" evidence="1">
    <location>
        <begin position="197"/>
        <end position="221"/>
    </location>
</feature>
<keyword evidence="1" id="KW-0472">Membrane</keyword>
<accession>A0A8H6JFR7</accession>
<proteinExistence type="predicted"/>
<keyword evidence="1" id="KW-1133">Transmembrane helix</keyword>
<gene>
    <name evidence="2" type="ORF">CPLU01_14921</name>
</gene>
<dbReference type="AlphaFoldDB" id="A0A8H6JFR7"/>
<evidence type="ECO:0000313" key="3">
    <source>
        <dbReference type="Proteomes" id="UP000654918"/>
    </source>
</evidence>
<comment type="caution">
    <text evidence="2">The sequence shown here is derived from an EMBL/GenBank/DDBJ whole genome shotgun (WGS) entry which is preliminary data.</text>
</comment>
<evidence type="ECO:0000256" key="1">
    <source>
        <dbReference type="SAM" id="Phobius"/>
    </source>
</evidence>